<reference evidence="2" key="1">
    <citation type="submission" date="2014-12" db="EMBL/GenBank/DDBJ databases">
        <title>Insight into the proteome of Arion vulgaris.</title>
        <authorList>
            <person name="Aradska J."/>
            <person name="Bulat T."/>
            <person name="Smidak R."/>
            <person name="Sarate P."/>
            <person name="Gangsoo J."/>
            <person name="Sialana F."/>
            <person name="Bilban M."/>
            <person name="Lubec G."/>
        </authorList>
    </citation>
    <scope>NUCLEOTIDE SEQUENCE</scope>
    <source>
        <tissue evidence="2">Skin</tissue>
    </source>
</reference>
<dbReference type="InterPro" id="IPR033469">
    <property type="entry name" value="CYTH-like_dom_sf"/>
</dbReference>
<dbReference type="GO" id="GO:0042357">
    <property type="term" value="P:thiamine diphosphate metabolic process"/>
    <property type="evidence" value="ECO:0007669"/>
    <property type="project" value="TreeGrafter"/>
</dbReference>
<dbReference type="PANTHER" id="PTHR14586:SF1">
    <property type="entry name" value="THIAMINE-TRIPHOSPHATASE"/>
    <property type="match status" value="1"/>
</dbReference>
<dbReference type="SUPFAM" id="SSF55154">
    <property type="entry name" value="CYTH-like phosphatases"/>
    <property type="match status" value="1"/>
</dbReference>
<name>A0A0B7BVV1_9EUPU</name>
<dbReference type="PANTHER" id="PTHR14586">
    <property type="entry name" value="THIAMINE-TRIPHOSPHATASE"/>
    <property type="match status" value="1"/>
</dbReference>
<organism evidence="2">
    <name type="scientific">Arion vulgaris</name>
    <dbReference type="NCBI Taxonomy" id="1028688"/>
    <lineage>
        <taxon>Eukaryota</taxon>
        <taxon>Metazoa</taxon>
        <taxon>Spiralia</taxon>
        <taxon>Lophotrochozoa</taxon>
        <taxon>Mollusca</taxon>
        <taxon>Gastropoda</taxon>
        <taxon>Heterobranchia</taxon>
        <taxon>Euthyneura</taxon>
        <taxon>Panpulmonata</taxon>
        <taxon>Eupulmonata</taxon>
        <taxon>Stylommatophora</taxon>
        <taxon>Helicina</taxon>
        <taxon>Arionoidea</taxon>
        <taxon>Arionidae</taxon>
        <taxon>Arion</taxon>
    </lineage>
</organism>
<feature type="region of interest" description="Disordered" evidence="1">
    <location>
        <begin position="49"/>
        <end position="68"/>
    </location>
</feature>
<dbReference type="EMBL" id="HACG01050474">
    <property type="protein sequence ID" value="CEK97339.1"/>
    <property type="molecule type" value="Transcribed_RNA"/>
</dbReference>
<sequence>ADKAEITRDMETVKRTKQTDKAEITKNTNSSEITIKTDHAEITRNTDIAESTKSADSEEITRKTDSTENKISNVGRNAETEDRAGIKMVDTTATISTSIVAGEFAGNITNTIICSESKQTSRIFDSVDSTDSNLNLTTAQSKTGEEWRHLHLTESNQKSEIVQSVHNAMSSISGTEHAVRLIQADGTAQLDQVLNESNAAVTSANVREYLKENRLMGTTVGKVETVRISGRVRVVGDTKEESRATVTVVSSENLEIASVCVTRRFNINSKFEASLKSQGATLKSESMSIDVYYDNADFDLTLADCWLRCVNSKWQLHSNFTKLLNKQTNNQYTESEDKNTIVQSLATILKCSVPADDDDDDGSTIAMFVQKSGLREFVRYTTINKTYTLGDLIIDLVLPEYGFWVGSVTVASSRKIKLHEAVGLIDSFWKTTGVGALNLLTA</sequence>
<feature type="non-terminal residue" evidence="2">
    <location>
        <position position="1"/>
    </location>
</feature>
<feature type="region of interest" description="Disordered" evidence="1">
    <location>
        <begin position="1"/>
        <end position="20"/>
    </location>
</feature>
<feature type="compositionally biased region" description="Basic and acidic residues" evidence="1">
    <location>
        <begin position="53"/>
        <end position="68"/>
    </location>
</feature>
<evidence type="ECO:0000313" key="2">
    <source>
        <dbReference type="EMBL" id="CEK97339.1"/>
    </source>
</evidence>
<proteinExistence type="predicted"/>
<gene>
    <name evidence="2" type="primary">ORF215484</name>
</gene>
<dbReference type="InterPro" id="IPR039582">
    <property type="entry name" value="THTPA"/>
</dbReference>
<dbReference type="Gene3D" id="2.40.320.10">
    <property type="entry name" value="Hypothetical Protein Pfu-838710-001"/>
    <property type="match status" value="1"/>
</dbReference>
<dbReference type="GO" id="GO:0050333">
    <property type="term" value="F:thiamine triphosphate phosphatase activity"/>
    <property type="evidence" value="ECO:0007669"/>
    <property type="project" value="InterPro"/>
</dbReference>
<evidence type="ECO:0000256" key="1">
    <source>
        <dbReference type="SAM" id="MobiDB-lite"/>
    </source>
</evidence>
<dbReference type="GO" id="GO:0000287">
    <property type="term" value="F:magnesium ion binding"/>
    <property type="evidence" value="ECO:0007669"/>
    <property type="project" value="TreeGrafter"/>
</dbReference>
<dbReference type="AlphaFoldDB" id="A0A0B7BVV1"/>
<accession>A0A0B7BVV1</accession>
<protein>
    <submittedName>
        <fullName evidence="2">Uncharacterized protein</fullName>
    </submittedName>
</protein>